<proteinExistence type="predicted"/>
<dbReference type="Proteomes" id="UP000823613">
    <property type="component" value="Unassembled WGS sequence"/>
</dbReference>
<evidence type="ECO:0000313" key="1">
    <source>
        <dbReference type="EMBL" id="MBO8427947.1"/>
    </source>
</evidence>
<dbReference type="AlphaFoldDB" id="A0A9D9DJA8"/>
<organism evidence="1 2">
    <name type="scientific">Candidatus Onthovivens merdipullorum</name>
    <dbReference type="NCBI Taxonomy" id="2840889"/>
    <lineage>
        <taxon>Bacteria</taxon>
        <taxon>Bacillati</taxon>
        <taxon>Bacillota</taxon>
        <taxon>Bacilli</taxon>
        <taxon>Bacillales</taxon>
        <taxon>Candidatus Onthovivens</taxon>
    </lineage>
</organism>
<sequence>MKLSVEERTARKAILKHLIATSESFKKKTKYKEELRRLEHDKRRTTFK</sequence>
<name>A0A9D9DJA8_9BACL</name>
<protein>
    <submittedName>
        <fullName evidence="1">Uncharacterized protein</fullName>
    </submittedName>
</protein>
<accession>A0A9D9DJA8</accession>
<dbReference type="EMBL" id="JADIMY010000108">
    <property type="protein sequence ID" value="MBO8427947.1"/>
    <property type="molecule type" value="Genomic_DNA"/>
</dbReference>
<reference evidence="1" key="2">
    <citation type="journal article" date="2021" name="PeerJ">
        <title>Extensive microbial diversity within the chicken gut microbiome revealed by metagenomics and culture.</title>
        <authorList>
            <person name="Gilroy R."/>
            <person name="Ravi A."/>
            <person name="Getino M."/>
            <person name="Pursley I."/>
            <person name="Horton D.L."/>
            <person name="Alikhan N.F."/>
            <person name="Baker D."/>
            <person name="Gharbi K."/>
            <person name="Hall N."/>
            <person name="Watson M."/>
            <person name="Adriaenssens E.M."/>
            <person name="Foster-Nyarko E."/>
            <person name="Jarju S."/>
            <person name="Secka A."/>
            <person name="Antonio M."/>
            <person name="Oren A."/>
            <person name="Chaudhuri R.R."/>
            <person name="La Ragione R."/>
            <person name="Hildebrand F."/>
            <person name="Pallen M.J."/>
        </authorList>
    </citation>
    <scope>NUCLEOTIDE SEQUENCE</scope>
    <source>
        <strain evidence="1">11159</strain>
    </source>
</reference>
<gene>
    <name evidence="1" type="ORF">IAC58_05350</name>
</gene>
<evidence type="ECO:0000313" key="2">
    <source>
        <dbReference type="Proteomes" id="UP000823613"/>
    </source>
</evidence>
<reference evidence="1" key="1">
    <citation type="submission" date="2020-10" db="EMBL/GenBank/DDBJ databases">
        <authorList>
            <person name="Gilroy R."/>
        </authorList>
    </citation>
    <scope>NUCLEOTIDE SEQUENCE</scope>
    <source>
        <strain evidence="1">11159</strain>
    </source>
</reference>
<comment type="caution">
    <text evidence="1">The sequence shown here is derived from an EMBL/GenBank/DDBJ whole genome shotgun (WGS) entry which is preliminary data.</text>
</comment>